<keyword evidence="2" id="KW-1185">Reference proteome</keyword>
<name>A0ABP0LRX0_9DINO</name>
<sequence>MVSRCAISILILSALGVPWALEQPSSSVLGFHPAMQFIAKKFSMHKVWIWLGSYGHSCPKPTYVYSNCPHILKELYLPLLEKEWSAQMVNRYVDSQGKARVCGADDLKQSQHYPVMFGRTAAAGEIKQCRTNYPVMF</sequence>
<accession>A0ABP0LRX0</accession>
<dbReference type="Proteomes" id="UP001642484">
    <property type="component" value="Unassembled WGS sequence"/>
</dbReference>
<evidence type="ECO:0000313" key="1">
    <source>
        <dbReference type="EMBL" id="CAK9041107.1"/>
    </source>
</evidence>
<reference evidence="1 2" key="1">
    <citation type="submission" date="2024-02" db="EMBL/GenBank/DDBJ databases">
        <authorList>
            <person name="Chen Y."/>
            <person name="Shah S."/>
            <person name="Dougan E. K."/>
            <person name="Thang M."/>
            <person name="Chan C."/>
        </authorList>
    </citation>
    <scope>NUCLEOTIDE SEQUENCE [LARGE SCALE GENOMIC DNA]</scope>
</reference>
<dbReference type="EMBL" id="CAXAMN010013536">
    <property type="protein sequence ID" value="CAK9041107.1"/>
    <property type="molecule type" value="Genomic_DNA"/>
</dbReference>
<comment type="caution">
    <text evidence="1">The sequence shown here is derived from an EMBL/GenBank/DDBJ whole genome shotgun (WGS) entry which is preliminary data.</text>
</comment>
<organism evidence="1 2">
    <name type="scientific">Durusdinium trenchii</name>
    <dbReference type="NCBI Taxonomy" id="1381693"/>
    <lineage>
        <taxon>Eukaryota</taxon>
        <taxon>Sar</taxon>
        <taxon>Alveolata</taxon>
        <taxon>Dinophyceae</taxon>
        <taxon>Suessiales</taxon>
        <taxon>Symbiodiniaceae</taxon>
        <taxon>Durusdinium</taxon>
    </lineage>
</organism>
<proteinExistence type="predicted"/>
<gene>
    <name evidence="1" type="ORF">CCMP2556_LOCUS22067</name>
</gene>
<evidence type="ECO:0000313" key="2">
    <source>
        <dbReference type="Proteomes" id="UP001642484"/>
    </source>
</evidence>
<protein>
    <submittedName>
        <fullName evidence="1">Uncharacterized protein</fullName>
    </submittedName>
</protein>